<evidence type="ECO:0000256" key="5">
    <source>
        <dbReference type="SAM" id="Phobius"/>
    </source>
</evidence>
<comment type="caution">
    <text evidence="6">The sequence shown here is derived from an EMBL/GenBank/DDBJ whole genome shotgun (WGS) entry which is preliminary data.</text>
</comment>
<dbReference type="OrthoDB" id="447480at2759"/>
<dbReference type="InterPro" id="IPR038665">
    <property type="entry name" value="Voltage-dep_anion_channel_sf"/>
</dbReference>
<feature type="transmembrane region" description="Helical" evidence="5">
    <location>
        <begin position="20"/>
        <end position="42"/>
    </location>
</feature>
<accession>A0A813GL98</accession>
<organism evidence="6 7">
    <name type="scientific">Polarella glacialis</name>
    <name type="common">Dinoflagellate</name>
    <dbReference type="NCBI Taxonomy" id="89957"/>
    <lineage>
        <taxon>Eukaryota</taxon>
        <taxon>Sar</taxon>
        <taxon>Alveolata</taxon>
        <taxon>Dinophyceae</taxon>
        <taxon>Suessiales</taxon>
        <taxon>Suessiaceae</taxon>
        <taxon>Polarella</taxon>
    </lineage>
</organism>
<protein>
    <submittedName>
        <fullName evidence="6">Uncharacterized protein</fullName>
    </submittedName>
</protein>
<feature type="transmembrane region" description="Helical" evidence="5">
    <location>
        <begin position="234"/>
        <end position="255"/>
    </location>
</feature>
<evidence type="ECO:0000256" key="3">
    <source>
        <dbReference type="ARBA" id="ARBA00022989"/>
    </source>
</evidence>
<feature type="transmembrane region" description="Helical" evidence="5">
    <location>
        <begin position="146"/>
        <end position="169"/>
    </location>
</feature>
<feature type="transmembrane region" description="Helical" evidence="5">
    <location>
        <begin position="298"/>
        <end position="331"/>
    </location>
</feature>
<gene>
    <name evidence="6" type="ORF">PGLA1383_LOCUS42733</name>
</gene>
<dbReference type="AlphaFoldDB" id="A0A813GL98"/>
<feature type="transmembrane region" description="Helical" evidence="5">
    <location>
        <begin position="208"/>
        <end position="228"/>
    </location>
</feature>
<proteinExistence type="predicted"/>
<name>A0A813GL98_POLGL</name>
<dbReference type="GO" id="GO:0016020">
    <property type="term" value="C:membrane"/>
    <property type="evidence" value="ECO:0007669"/>
    <property type="project" value="UniProtKB-SubCell"/>
</dbReference>
<keyword evidence="4 5" id="KW-0472">Membrane</keyword>
<keyword evidence="7" id="KW-1185">Reference proteome</keyword>
<feature type="transmembrane region" description="Helical" evidence="5">
    <location>
        <begin position="112"/>
        <end position="134"/>
    </location>
</feature>
<evidence type="ECO:0000313" key="7">
    <source>
        <dbReference type="Proteomes" id="UP000654075"/>
    </source>
</evidence>
<dbReference type="EMBL" id="CAJNNV010028777">
    <property type="protein sequence ID" value="CAE8625751.1"/>
    <property type="molecule type" value="Genomic_DNA"/>
</dbReference>
<evidence type="ECO:0000256" key="2">
    <source>
        <dbReference type="ARBA" id="ARBA00022692"/>
    </source>
</evidence>
<keyword evidence="3 5" id="KW-1133">Transmembrane helix</keyword>
<evidence type="ECO:0000313" key="6">
    <source>
        <dbReference type="EMBL" id="CAE8625751.1"/>
    </source>
</evidence>
<evidence type="ECO:0000256" key="1">
    <source>
        <dbReference type="ARBA" id="ARBA00004141"/>
    </source>
</evidence>
<comment type="subcellular location">
    <subcellularLocation>
        <location evidence="1">Membrane</location>
        <topology evidence="1">Multi-pass membrane protein</topology>
    </subcellularLocation>
</comment>
<evidence type="ECO:0000256" key="4">
    <source>
        <dbReference type="ARBA" id="ARBA00023136"/>
    </source>
</evidence>
<sequence length="340" mass="35854">MSKVQVGTSPNSMSGGIAALPPQVCPLALGLAGLGGLLTHWARIQGTDLTPLPLAFALVAATLLAAYAAKVLLVPSAVWKDASDPGPLAALSGGPAAIQALAVRFGWLLGPFLTQSTLLACLSLSLVISCRFAILCFRKGVLPDATWFPALLLSGMSVVTVSAAGPAWLQSYMPGLFWSLMVLYYPLKAIVAYRMLFSANRLAILPNAGMNLLMAPASFFTVAHLSSGKPGGDAMGLVLFMDSTVFCLATLRMLYVRRASWAHSFHPSYVAFTFPAASTATAAVLAAERLPLISGPLLWAWATLLAAVVTCVIFSVLVRFIWFLSGVTAVVPISKEEKQQ</sequence>
<feature type="transmembrane region" description="Helical" evidence="5">
    <location>
        <begin position="54"/>
        <end position="78"/>
    </location>
</feature>
<reference evidence="6" key="1">
    <citation type="submission" date="2021-02" db="EMBL/GenBank/DDBJ databases">
        <authorList>
            <person name="Dougan E. K."/>
            <person name="Rhodes N."/>
            <person name="Thang M."/>
            <person name="Chan C."/>
        </authorList>
    </citation>
    <scope>NUCLEOTIDE SEQUENCE</scope>
</reference>
<feature type="transmembrane region" description="Helical" evidence="5">
    <location>
        <begin position="175"/>
        <end position="196"/>
    </location>
</feature>
<keyword evidence="2 5" id="KW-0812">Transmembrane</keyword>
<dbReference type="Proteomes" id="UP000654075">
    <property type="component" value="Unassembled WGS sequence"/>
</dbReference>
<dbReference type="GO" id="GO:0055085">
    <property type="term" value="P:transmembrane transport"/>
    <property type="evidence" value="ECO:0007669"/>
    <property type="project" value="InterPro"/>
</dbReference>
<dbReference type="Gene3D" id="1.50.10.150">
    <property type="entry name" value="Voltage-dependent anion channel"/>
    <property type="match status" value="1"/>
</dbReference>
<dbReference type="Pfam" id="PF03595">
    <property type="entry name" value="SLAC1"/>
    <property type="match status" value="1"/>
</dbReference>
<dbReference type="InterPro" id="IPR004695">
    <property type="entry name" value="SLAC1/Mae1/Ssu1/TehA"/>
</dbReference>
<feature type="transmembrane region" description="Helical" evidence="5">
    <location>
        <begin position="267"/>
        <end position="286"/>
    </location>
</feature>